<keyword evidence="2" id="KW-1185">Reference proteome</keyword>
<comment type="caution">
    <text evidence="1">The sequence shown here is derived from an EMBL/GenBank/DDBJ whole genome shotgun (WGS) entry which is preliminary data.</text>
</comment>
<evidence type="ECO:0000313" key="2">
    <source>
        <dbReference type="Proteomes" id="UP000549616"/>
    </source>
</evidence>
<dbReference type="Proteomes" id="UP000549616">
    <property type="component" value="Unassembled WGS sequence"/>
</dbReference>
<gene>
    <name evidence="1" type="ORF">HNR02_006568</name>
</gene>
<dbReference type="RefSeq" id="WP_179777400.1">
    <property type="nucleotide sequence ID" value="NZ_JACCFK010000002.1"/>
</dbReference>
<name>A0A853BCU4_9PSEU</name>
<protein>
    <submittedName>
        <fullName evidence="1">Uncharacterized protein</fullName>
    </submittedName>
</protein>
<dbReference type="AlphaFoldDB" id="A0A853BCU4"/>
<proteinExistence type="predicted"/>
<accession>A0A853BCU4</accession>
<evidence type="ECO:0000313" key="1">
    <source>
        <dbReference type="EMBL" id="NYI93193.1"/>
    </source>
</evidence>
<reference evidence="1 2" key="1">
    <citation type="submission" date="2020-07" db="EMBL/GenBank/DDBJ databases">
        <title>Sequencing the genomes of 1000 actinobacteria strains.</title>
        <authorList>
            <person name="Klenk H.-P."/>
        </authorList>
    </citation>
    <scope>NUCLEOTIDE SEQUENCE [LARGE SCALE GENOMIC DNA]</scope>
    <source>
        <strain evidence="1 2">DSM 104006</strain>
    </source>
</reference>
<organism evidence="1 2">
    <name type="scientific">Amycolatopsis endophytica</name>
    <dbReference type="NCBI Taxonomy" id="860233"/>
    <lineage>
        <taxon>Bacteria</taxon>
        <taxon>Bacillati</taxon>
        <taxon>Actinomycetota</taxon>
        <taxon>Actinomycetes</taxon>
        <taxon>Pseudonocardiales</taxon>
        <taxon>Pseudonocardiaceae</taxon>
        <taxon>Amycolatopsis</taxon>
    </lineage>
</organism>
<dbReference type="EMBL" id="JACCFK010000002">
    <property type="protein sequence ID" value="NYI93193.1"/>
    <property type="molecule type" value="Genomic_DNA"/>
</dbReference>
<sequence length="120" mass="12784">MPVVEFARVRIVAQLGVDEREQFRVLRAQSGVVVTQGSADLIELAGVGGAPLGGGEVLCGWQEVVPVTAEGVQPDQSRHVPRVQLREPVRGSGRGSLWPLPPRSYTTAAVNRATRCCAAK</sequence>